<evidence type="ECO:0000256" key="1">
    <source>
        <dbReference type="SAM" id="MobiDB-lite"/>
    </source>
</evidence>
<feature type="compositionally biased region" description="Basic and acidic residues" evidence="1">
    <location>
        <begin position="243"/>
        <end position="255"/>
    </location>
</feature>
<evidence type="ECO:0000313" key="3">
    <source>
        <dbReference type="Proteomes" id="UP001168821"/>
    </source>
</evidence>
<protein>
    <submittedName>
        <fullName evidence="2">Uncharacterized protein</fullName>
    </submittedName>
</protein>
<feature type="region of interest" description="Disordered" evidence="1">
    <location>
        <begin position="179"/>
        <end position="325"/>
    </location>
</feature>
<proteinExistence type="predicted"/>
<name>A0AA38I972_9CUCU</name>
<dbReference type="AlphaFoldDB" id="A0AA38I972"/>
<evidence type="ECO:0000313" key="2">
    <source>
        <dbReference type="EMBL" id="KAJ3651121.1"/>
    </source>
</evidence>
<sequence>MGSPIIIIDDDFTIDVEDEDEDDLEIVYEKHINLETEPEWHFEDDTNYHLSCDIHIKEEIDFEDNYIGEGVFMDLDKLKTELGLDFEENLVNIEAEEQKTKDDSVEEVKMEDINIEEEKTKLCSIDSIEEEKTKDNSIEQETTVIDEKKTKFRSIDSIEEENTKDNSIKQETIIHTVNSIEQVKTEHDSTEKEAPKEDVKVKVETKYTIEEKENKFNIKKEDTEIKTEDKQEKPKKYTVKSNIVKDEKPTTVKKEKSTHKKPPKPFRPKHSTHAAKPQNNHSTQKQQKPHRNKNRREPLDRRKPHKYKNKSRNDPPKTSMWNRRRRLGSNSFYEMESETRPQGFWNGPSMDNQNACSDWQTYSAILGALNQALEQQMAQNAQVERSLVPYVPRSRRRRKKQKWMERWQNRPNVWASGCGNGGNSSFLGPQSQFQGYSYTNILQAVSQLSGGGVVQSNQVTCINNVTFQSFMDRI</sequence>
<dbReference type="Proteomes" id="UP001168821">
    <property type="component" value="Unassembled WGS sequence"/>
</dbReference>
<keyword evidence="3" id="KW-1185">Reference proteome</keyword>
<gene>
    <name evidence="2" type="ORF">Zmor_017179</name>
</gene>
<feature type="compositionally biased region" description="Polar residues" evidence="1">
    <location>
        <begin position="277"/>
        <end position="286"/>
    </location>
</feature>
<comment type="caution">
    <text evidence="2">The sequence shown here is derived from an EMBL/GenBank/DDBJ whole genome shotgun (WGS) entry which is preliminary data.</text>
</comment>
<organism evidence="2 3">
    <name type="scientific">Zophobas morio</name>
    <dbReference type="NCBI Taxonomy" id="2755281"/>
    <lineage>
        <taxon>Eukaryota</taxon>
        <taxon>Metazoa</taxon>
        <taxon>Ecdysozoa</taxon>
        <taxon>Arthropoda</taxon>
        <taxon>Hexapoda</taxon>
        <taxon>Insecta</taxon>
        <taxon>Pterygota</taxon>
        <taxon>Neoptera</taxon>
        <taxon>Endopterygota</taxon>
        <taxon>Coleoptera</taxon>
        <taxon>Polyphaga</taxon>
        <taxon>Cucujiformia</taxon>
        <taxon>Tenebrionidae</taxon>
        <taxon>Zophobas</taxon>
    </lineage>
</organism>
<accession>A0AA38I972</accession>
<feature type="compositionally biased region" description="Basic residues" evidence="1">
    <location>
        <begin position="256"/>
        <end position="273"/>
    </location>
</feature>
<dbReference type="EMBL" id="JALNTZ010000005">
    <property type="protein sequence ID" value="KAJ3651121.1"/>
    <property type="molecule type" value="Genomic_DNA"/>
</dbReference>
<feature type="compositionally biased region" description="Basic and acidic residues" evidence="1">
    <location>
        <begin position="183"/>
        <end position="235"/>
    </location>
</feature>
<reference evidence="2" key="1">
    <citation type="journal article" date="2023" name="G3 (Bethesda)">
        <title>Whole genome assemblies of Zophobas morio and Tenebrio molitor.</title>
        <authorList>
            <person name="Kaur S."/>
            <person name="Stinson S.A."/>
            <person name="diCenzo G.C."/>
        </authorList>
    </citation>
    <scope>NUCLEOTIDE SEQUENCE</scope>
    <source>
        <strain evidence="2">QUZm001</strain>
    </source>
</reference>